<gene>
    <name evidence="1" type="ORF">EST35_0401</name>
</gene>
<dbReference type="Proteomes" id="UP000316733">
    <property type="component" value="Segment"/>
</dbReference>
<name>A0A4Y5JVD0_9CAUD</name>
<reference evidence="2" key="1">
    <citation type="journal article" date="2020" name="bioRxiv">
        <title>Integrative omics analysis of Pseudomonas aeruginosa virus PA5oct highlights the molecular complexity of jumbo phages.</title>
        <authorList>
            <person name="Lood C."/>
            <person name="Danis-Wlodarczyk K."/>
            <person name="Blasdel B.G."/>
            <person name="Jang H.B."/>
            <person name="Vandenheuvel D."/>
            <person name="Briers Y."/>
            <person name="Noben J.-P."/>
            <person name="van Noort V."/>
            <person name="Drulis-Kawa Z."/>
            <person name="Lavigne R."/>
        </authorList>
    </citation>
    <scope>NUCLEOTIDE SEQUENCE [LARGE SCALE GENOMIC DNA]</scope>
</reference>
<proteinExistence type="predicted"/>
<sequence>MEKILTISHKTLICELSLLNWSKSIVCAYSGEIIWYVRLHKKCYVVQLR</sequence>
<dbReference type="EMBL" id="MK797984">
    <property type="protein sequence ID" value="QCG76275.1"/>
    <property type="molecule type" value="Genomic_DNA"/>
</dbReference>
<accession>A0A4Y5JVD0</accession>
<organism evidence="1 2">
    <name type="scientific">Pseudomonas phage vB_PaeM_PA5oct</name>
    <dbReference type="NCBI Taxonomy" id="2163605"/>
    <lineage>
        <taxon>Viruses</taxon>
        <taxon>Duplodnaviria</taxon>
        <taxon>Heunggongvirae</taxon>
        <taxon>Uroviricota</taxon>
        <taxon>Caudoviricetes</taxon>
        <taxon>Arenbergviridae</taxon>
        <taxon>Wroclawvirus</taxon>
        <taxon>Wroclawvirus PA5oct</taxon>
    </lineage>
</organism>
<protein>
    <submittedName>
        <fullName evidence="1">Uncharacterized protein</fullName>
    </submittedName>
</protein>
<evidence type="ECO:0000313" key="2">
    <source>
        <dbReference type="Proteomes" id="UP000316733"/>
    </source>
</evidence>
<evidence type="ECO:0000313" key="1">
    <source>
        <dbReference type="EMBL" id="QCG76275.1"/>
    </source>
</evidence>
<keyword evidence="2" id="KW-1185">Reference proteome</keyword>